<evidence type="ECO:0000256" key="2">
    <source>
        <dbReference type="ARBA" id="ARBA00006597"/>
    </source>
</evidence>
<keyword evidence="3 12" id="KW-0004">4Fe-4S</keyword>
<evidence type="ECO:0000256" key="6">
    <source>
        <dbReference type="ARBA" id="ARBA00023004"/>
    </source>
</evidence>
<keyword evidence="10 12" id="KW-1015">Disulfide bond</keyword>
<protein>
    <recommendedName>
        <fullName evidence="12">Transcriptional regulator WhiB</fullName>
    </recommendedName>
</protein>
<dbReference type="PANTHER" id="PTHR38839:SF5">
    <property type="entry name" value="TRANSCRIPTIONAL REGULATOR WHID"/>
    <property type="match status" value="1"/>
</dbReference>
<dbReference type="HAMAP" id="MF_01479">
    <property type="entry name" value="WhiB"/>
    <property type="match status" value="1"/>
</dbReference>
<dbReference type="InterPro" id="IPR034768">
    <property type="entry name" value="4FE4S_WBL"/>
</dbReference>
<evidence type="ECO:0000313" key="14">
    <source>
        <dbReference type="EMBL" id="MDV6286294.1"/>
    </source>
</evidence>
<dbReference type="PROSITE" id="PS51674">
    <property type="entry name" value="4FE4S_WBL"/>
    <property type="match status" value="1"/>
</dbReference>
<feature type="binding site" evidence="12">
    <location>
        <position position="30"/>
    </location>
    <ligand>
        <name>[4Fe-4S] cluster</name>
        <dbReference type="ChEBI" id="CHEBI:49883"/>
    </ligand>
</feature>
<feature type="binding site" evidence="12">
    <location>
        <position position="60"/>
    </location>
    <ligand>
        <name>[4Fe-4S] cluster</name>
        <dbReference type="ChEBI" id="CHEBI:49883"/>
    </ligand>
</feature>
<evidence type="ECO:0000256" key="4">
    <source>
        <dbReference type="ARBA" id="ARBA00022490"/>
    </source>
</evidence>
<keyword evidence="5 12" id="KW-0479">Metal-binding</keyword>
<gene>
    <name evidence="12" type="primary">whiB</name>
    <name evidence="14" type="ORF">R3Q59_38070</name>
</gene>
<reference evidence="14 15" key="1">
    <citation type="submission" date="2023-10" db="EMBL/GenBank/DDBJ databases">
        <title>Development of a sustainable strategy for remediation of hydrocarbon-contaminated territories based on the waste exchange concept.</title>
        <authorList>
            <person name="Krivoruchko A."/>
        </authorList>
    </citation>
    <scope>NUCLEOTIDE SEQUENCE [LARGE SCALE GENOMIC DNA]</scope>
    <source>
        <strain evidence="14 15">IEGM 60</strain>
    </source>
</reference>
<comment type="PTM">
    <text evidence="12">Upon Fe-S cluster removal intramolecular disulfide bonds are formed.</text>
</comment>
<feature type="binding site" evidence="12">
    <location>
        <position position="69"/>
    </location>
    <ligand>
        <name>[4Fe-4S] cluster</name>
        <dbReference type="ChEBI" id="CHEBI:49883"/>
    </ligand>
</feature>
<feature type="domain" description="4Fe-4S Wbl-type" evidence="13">
    <location>
        <begin position="29"/>
        <end position="93"/>
    </location>
</feature>
<sequence length="112" mass="12710">MNRTIMPAPIPMKLPAPTSEAWEWQLQAQCRGVDAALFFHPENERGRERSARAKAAKQVCERCPVQVRCRTHAIEAGEHYGTWGGLSEDDRKGYRRRSAFRHESHVSPLIAG</sequence>
<keyword evidence="8 12" id="KW-0805">Transcription regulation</keyword>
<evidence type="ECO:0000259" key="13">
    <source>
        <dbReference type="PROSITE" id="PS51674"/>
    </source>
</evidence>
<evidence type="ECO:0000256" key="10">
    <source>
        <dbReference type="ARBA" id="ARBA00023157"/>
    </source>
</evidence>
<dbReference type="EMBL" id="JAWLKA010000035">
    <property type="protein sequence ID" value="MDV6286294.1"/>
    <property type="molecule type" value="Genomic_DNA"/>
</dbReference>
<evidence type="ECO:0000256" key="7">
    <source>
        <dbReference type="ARBA" id="ARBA00023014"/>
    </source>
</evidence>
<keyword evidence="11 12" id="KW-0804">Transcription</keyword>
<dbReference type="Proteomes" id="UP001185737">
    <property type="component" value="Unassembled WGS sequence"/>
</dbReference>
<evidence type="ECO:0000256" key="1">
    <source>
        <dbReference type="ARBA" id="ARBA00004496"/>
    </source>
</evidence>
<dbReference type="RefSeq" id="WP_317571404.1">
    <property type="nucleotide sequence ID" value="NZ_JAWLKA010000035.1"/>
</dbReference>
<evidence type="ECO:0000256" key="5">
    <source>
        <dbReference type="ARBA" id="ARBA00022723"/>
    </source>
</evidence>
<keyword evidence="15" id="KW-1185">Reference proteome</keyword>
<evidence type="ECO:0000256" key="11">
    <source>
        <dbReference type="ARBA" id="ARBA00023163"/>
    </source>
</evidence>
<accession>A0ABU4CRT5</accession>
<comment type="PTM">
    <text evidence="12">The Fe-S cluster can be nitrosylated by nitric oxide (NO).</text>
</comment>
<dbReference type="InterPro" id="IPR003482">
    <property type="entry name" value="Whib"/>
</dbReference>
<dbReference type="Pfam" id="PF02467">
    <property type="entry name" value="Whib"/>
    <property type="match status" value="1"/>
</dbReference>
<comment type="cofactor">
    <cofactor evidence="12">
        <name>[4Fe-4S] cluster</name>
        <dbReference type="ChEBI" id="CHEBI:49883"/>
    </cofactor>
    <text evidence="12">Binds 1 [4Fe-4S] cluster per subunit. Following nitrosylation of the [4Fe-4S] cluster binds 1 [4Fe-8(NO)] cluster per subunit.</text>
</comment>
<keyword evidence="9 12" id="KW-0238">DNA-binding</keyword>
<comment type="caution">
    <text evidence="14">The sequence shown here is derived from an EMBL/GenBank/DDBJ whole genome shotgun (WGS) entry which is preliminary data.</text>
</comment>
<comment type="subcellular location">
    <subcellularLocation>
        <location evidence="1 12">Cytoplasm</location>
    </subcellularLocation>
</comment>
<evidence type="ECO:0000256" key="12">
    <source>
        <dbReference type="HAMAP-Rule" id="MF_01479"/>
    </source>
</evidence>
<organism evidence="14 15">
    <name type="scientific">Rhodococcus jostii</name>
    <dbReference type="NCBI Taxonomy" id="132919"/>
    <lineage>
        <taxon>Bacteria</taxon>
        <taxon>Bacillati</taxon>
        <taxon>Actinomycetota</taxon>
        <taxon>Actinomycetes</taxon>
        <taxon>Mycobacteriales</taxon>
        <taxon>Nocardiaceae</taxon>
        <taxon>Rhodococcus</taxon>
    </lineage>
</organism>
<dbReference type="PANTHER" id="PTHR38839">
    <property type="entry name" value="TRANSCRIPTIONAL REGULATOR WHID-RELATED"/>
    <property type="match status" value="1"/>
</dbReference>
<comment type="similarity">
    <text evidence="2 12">Belongs to the WhiB family.</text>
</comment>
<evidence type="ECO:0000256" key="9">
    <source>
        <dbReference type="ARBA" id="ARBA00023125"/>
    </source>
</evidence>
<keyword evidence="7 12" id="KW-0411">Iron-sulfur</keyword>
<evidence type="ECO:0000256" key="8">
    <source>
        <dbReference type="ARBA" id="ARBA00023015"/>
    </source>
</evidence>
<name>A0ABU4CRT5_RHOJO</name>
<evidence type="ECO:0000313" key="15">
    <source>
        <dbReference type="Proteomes" id="UP001185737"/>
    </source>
</evidence>
<keyword evidence="6 12" id="KW-0408">Iron</keyword>
<keyword evidence="4 12" id="KW-0963">Cytoplasm</keyword>
<comment type="function">
    <text evidence="12">Acts as a transcriptional regulator. Probably redox-responsive. The apo- but not holo-form probably binds DNA.</text>
</comment>
<proteinExistence type="inferred from homology"/>
<evidence type="ECO:0000256" key="3">
    <source>
        <dbReference type="ARBA" id="ARBA00022485"/>
    </source>
</evidence>
<feature type="binding site" evidence="12">
    <location>
        <position position="63"/>
    </location>
    <ligand>
        <name>[4Fe-4S] cluster</name>
        <dbReference type="ChEBI" id="CHEBI:49883"/>
    </ligand>
</feature>